<keyword evidence="3" id="KW-0238">DNA-binding</keyword>
<name>A0A9P8MGD2_9HYPO</name>
<dbReference type="EMBL" id="JACEFI010000001">
    <property type="protein sequence ID" value="KAH0601166.1"/>
    <property type="molecule type" value="Genomic_DNA"/>
</dbReference>
<dbReference type="GO" id="GO:0005634">
    <property type="term" value="C:nucleus"/>
    <property type="evidence" value="ECO:0007669"/>
    <property type="project" value="UniProtKB-SubCell"/>
</dbReference>
<comment type="subcellular location">
    <subcellularLocation>
        <location evidence="1">Nucleus</location>
    </subcellularLocation>
</comment>
<accession>A0A9P8MGD2</accession>
<evidence type="ECO:0000256" key="3">
    <source>
        <dbReference type="ARBA" id="ARBA00023125"/>
    </source>
</evidence>
<evidence type="ECO:0000313" key="8">
    <source>
        <dbReference type="EMBL" id="KAH0601166.1"/>
    </source>
</evidence>
<dbReference type="GO" id="GO:0046983">
    <property type="term" value="F:protein dimerization activity"/>
    <property type="evidence" value="ECO:0007669"/>
    <property type="project" value="InterPro"/>
</dbReference>
<dbReference type="InterPro" id="IPR011598">
    <property type="entry name" value="bHLH_dom"/>
</dbReference>
<feature type="compositionally biased region" description="Low complexity" evidence="6">
    <location>
        <begin position="86"/>
        <end position="100"/>
    </location>
</feature>
<organism evidence="8 9">
    <name type="scientific">Metarhizium humberi</name>
    <dbReference type="NCBI Taxonomy" id="2596975"/>
    <lineage>
        <taxon>Eukaryota</taxon>
        <taxon>Fungi</taxon>
        <taxon>Dikarya</taxon>
        <taxon>Ascomycota</taxon>
        <taxon>Pezizomycotina</taxon>
        <taxon>Sordariomycetes</taxon>
        <taxon>Hypocreomycetidae</taxon>
        <taxon>Hypocreales</taxon>
        <taxon>Clavicipitaceae</taxon>
        <taxon>Metarhizium</taxon>
    </lineage>
</organism>
<dbReference type="CDD" id="cd11404">
    <property type="entry name" value="bHLHzip_Mlx_like"/>
    <property type="match status" value="1"/>
</dbReference>
<dbReference type="GO" id="GO:0000981">
    <property type="term" value="F:DNA-binding transcription factor activity, RNA polymerase II-specific"/>
    <property type="evidence" value="ECO:0007669"/>
    <property type="project" value="TreeGrafter"/>
</dbReference>
<sequence>MLATQAMTVDATRQHYYPDFDLLHDLPGLWPEVPSSHLDARPTQNTYSQFGLVAQMALHANMMPEFSSLQSLPPGQPWAPREAYRPQPQSSPCSSPLQSQHNATQETHSRHDKHAGHDASRRSQRCQSRSLPVGHLRHQSSVDFGEDLLRNSHDNDVDENIFADWAWGPRQPSGRRAVHEEGSVQFGSDSGFDSPRASSGDDMDTEPSPPPPPQSEEAGFTALSFGYRNQVPSPAWPVLRTRTGSLDAEASVASTWRALSWEYLGAAMHERKPLLATVGPRREKLTEQQKRRNHILHEKKRRALIKEGFDDLLDLVPGVRDRGLSKSAILLRAAEWLGGLVCENKALRAQARALEG</sequence>
<feature type="domain" description="BHLH" evidence="7">
    <location>
        <begin position="289"/>
        <end position="340"/>
    </location>
</feature>
<evidence type="ECO:0000256" key="2">
    <source>
        <dbReference type="ARBA" id="ARBA00023015"/>
    </source>
</evidence>
<evidence type="ECO:0000256" key="4">
    <source>
        <dbReference type="ARBA" id="ARBA00023163"/>
    </source>
</evidence>
<proteinExistence type="predicted"/>
<dbReference type="InterPro" id="IPR036638">
    <property type="entry name" value="HLH_DNA-bd_sf"/>
</dbReference>
<feature type="region of interest" description="Disordered" evidence="6">
    <location>
        <begin position="68"/>
        <end position="138"/>
    </location>
</feature>
<evidence type="ECO:0000313" key="9">
    <source>
        <dbReference type="Proteomes" id="UP000764110"/>
    </source>
</evidence>
<reference evidence="8 9" key="1">
    <citation type="submission" date="2020-07" db="EMBL/GenBank/DDBJ databases">
        <title>Metarhizium humberi genome.</title>
        <authorList>
            <person name="Lysoe E."/>
        </authorList>
    </citation>
    <scope>NUCLEOTIDE SEQUENCE [LARGE SCALE GENOMIC DNA]</scope>
    <source>
        <strain evidence="8 9">ESALQ1638</strain>
    </source>
</reference>
<dbReference type="PROSITE" id="PS50888">
    <property type="entry name" value="BHLH"/>
    <property type="match status" value="1"/>
</dbReference>
<dbReference type="GO" id="GO:0000978">
    <property type="term" value="F:RNA polymerase II cis-regulatory region sequence-specific DNA binding"/>
    <property type="evidence" value="ECO:0007669"/>
    <property type="project" value="TreeGrafter"/>
</dbReference>
<dbReference type="Gene3D" id="4.10.280.10">
    <property type="entry name" value="Helix-loop-helix DNA-binding domain"/>
    <property type="match status" value="1"/>
</dbReference>
<evidence type="ECO:0000259" key="7">
    <source>
        <dbReference type="PROSITE" id="PS50888"/>
    </source>
</evidence>
<dbReference type="SUPFAM" id="SSF47459">
    <property type="entry name" value="HLH, helix-loop-helix DNA-binding domain"/>
    <property type="match status" value="1"/>
</dbReference>
<dbReference type="Pfam" id="PF00010">
    <property type="entry name" value="HLH"/>
    <property type="match status" value="1"/>
</dbReference>
<dbReference type="SMART" id="SM00353">
    <property type="entry name" value="HLH"/>
    <property type="match status" value="1"/>
</dbReference>
<dbReference type="Proteomes" id="UP000764110">
    <property type="component" value="Unassembled WGS sequence"/>
</dbReference>
<feature type="region of interest" description="Disordered" evidence="6">
    <location>
        <begin position="166"/>
        <end position="219"/>
    </location>
</feature>
<comment type="caution">
    <text evidence="8">The sequence shown here is derived from an EMBL/GenBank/DDBJ whole genome shotgun (WGS) entry which is preliminary data.</text>
</comment>
<keyword evidence="2" id="KW-0805">Transcription regulation</keyword>
<dbReference type="PANTHER" id="PTHR15741:SF27">
    <property type="entry name" value="TRANSCRIPTION FACTOR AP-4"/>
    <property type="match status" value="1"/>
</dbReference>
<evidence type="ECO:0000256" key="1">
    <source>
        <dbReference type="ARBA" id="ARBA00004123"/>
    </source>
</evidence>
<dbReference type="AlphaFoldDB" id="A0A9P8MGD2"/>
<evidence type="ECO:0000256" key="5">
    <source>
        <dbReference type="ARBA" id="ARBA00023242"/>
    </source>
</evidence>
<protein>
    <recommendedName>
        <fullName evidence="7">BHLH domain-containing protein</fullName>
    </recommendedName>
</protein>
<gene>
    <name evidence="8" type="ORF">MHUMG1_00038</name>
</gene>
<dbReference type="PANTHER" id="PTHR15741">
    <property type="entry name" value="BASIC HELIX-LOOP-HELIX ZIP TRANSCRIPTION FACTOR"/>
    <property type="match status" value="1"/>
</dbReference>
<keyword evidence="5" id="KW-0539">Nucleus</keyword>
<keyword evidence="9" id="KW-1185">Reference proteome</keyword>
<dbReference type="InterPro" id="IPR052207">
    <property type="entry name" value="Max-like/E-box_TFs"/>
</dbReference>
<evidence type="ECO:0000256" key="6">
    <source>
        <dbReference type="SAM" id="MobiDB-lite"/>
    </source>
</evidence>
<keyword evidence="4" id="KW-0804">Transcription</keyword>